<name>A0ABN0TGA2_9ACTN</name>
<evidence type="ECO:0008006" key="3">
    <source>
        <dbReference type="Google" id="ProtNLM"/>
    </source>
</evidence>
<dbReference type="RefSeq" id="WP_344646856.1">
    <property type="nucleotide sequence ID" value="NZ_BAAAGX010000002.1"/>
</dbReference>
<dbReference type="Proteomes" id="UP001500967">
    <property type="component" value="Unassembled WGS sequence"/>
</dbReference>
<evidence type="ECO:0000313" key="1">
    <source>
        <dbReference type="EMBL" id="GAA0220983.1"/>
    </source>
</evidence>
<accession>A0ABN0TGA2</accession>
<sequence>MSEAARPGWVNDPELPSAVDDLHGPLDGEIRLPLRVYWTGPDPEAVIWDLARESRRARLYEIVLREGTLDDIRSLVNGRELVRLWDRLWLPVHLRRAWQPLIDAAGLA</sequence>
<comment type="caution">
    <text evidence="1">The sequence shown here is derived from an EMBL/GenBank/DDBJ whole genome shotgun (WGS) entry which is preliminary data.</text>
</comment>
<keyword evidence="2" id="KW-1185">Reference proteome</keyword>
<gene>
    <name evidence="1" type="ORF">GCM10009539_02750</name>
</gene>
<proteinExistence type="predicted"/>
<organism evidence="1 2">
    <name type="scientific">Cryptosporangium japonicum</name>
    <dbReference type="NCBI Taxonomy" id="80872"/>
    <lineage>
        <taxon>Bacteria</taxon>
        <taxon>Bacillati</taxon>
        <taxon>Actinomycetota</taxon>
        <taxon>Actinomycetes</taxon>
        <taxon>Cryptosporangiales</taxon>
        <taxon>Cryptosporangiaceae</taxon>
        <taxon>Cryptosporangium</taxon>
    </lineage>
</organism>
<dbReference type="EMBL" id="BAAAGX010000002">
    <property type="protein sequence ID" value="GAA0220983.1"/>
    <property type="molecule type" value="Genomic_DNA"/>
</dbReference>
<reference evidence="1 2" key="1">
    <citation type="journal article" date="2019" name="Int. J. Syst. Evol. Microbiol.">
        <title>The Global Catalogue of Microorganisms (GCM) 10K type strain sequencing project: providing services to taxonomists for standard genome sequencing and annotation.</title>
        <authorList>
            <consortium name="The Broad Institute Genomics Platform"/>
            <consortium name="The Broad Institute Genome Sequencing Center for Infectious Disease"/>
            <person name="Wu L."/>
            <person name="Ma J."/>
        </authorList>
    </citation>
    <scope>NUCLEOTIDE SEQUENCE [LARGE SCALE GENOMIC DNA]</scope>
    <source>
        <strain evidence="1 2">JCM 10425</strain>
    </source>
</reference>
<protein>
    <recommendedName>
        <fullName evidence="3">Transcriptional regulator</fullName>
    </recommendedName>
</protein>
<evidence type="ECO:0000313" key="2">
    <source>
        <dbReference type="Proteomes" id="UP001500967"/>
    </source>
</evidence>